<dbReference type="Proteomes" id="UP001500767">
    <property type="component" value="Unassembled WGS sequence"/>
</dbReference>
<feature type="transmembrane region" description="Helical" evidence="5">
    <location>
        <begin position="566"/>
        <end position="590"/>
    </location>
</feature>
<dbReference type="RefSeq" id="WP_204910810.1">
    <property type="nucleotide sequence ID" value="NZ_BAAAYR010000002.1"/>
</dbReference>
<feature type="domain" description="ABC-2 type transporter transmembrane" evidence="6">
    <location>
        <begin position="32"/>
        <end position="171"/>
    </location>
</feature>
<evidence type="ECO:0000256" key="4">
    <source>
        <dbReference type="ARBA" id="ARBA00023136"/>
    </source>
</evidence>
<evidence type="ECO:0000256" key="3">
    <source>
        <dbReference type="ARBA" id="ARBA00022989"/>
    </source>
</evidence>
<proteinExistence type="predicted"/>
<dbReference type="InterPro" id="IPR013525">
    <property type="entry name" value="ABC2_TM"/>
</dbReference>
<organism evidence="7 8">
    <name type="scientific">Microlunatus spumicola</name>
    <dbReference type="NCBI Taxonomy" id="81499"/>
    <lineage>
        <taxon>Bacteria</taxon>
        <taxon>Bacillati</taxon>
        <taxon>Actinomycetota</taxon>
        <taxon>Actinomycetes</taxon>
        <taxon>Propionibacteriales</taxon>
        <taxon>Propionibacteriaceae</taxon>
        <taxon>Microlunatus</taxon>
    </lineage>
</organism>
<dbReference type="PANTHER" id="PTHR43077:SF5">
    <property type="entry name" value="PHAGE INFECTION PROTEIN"/>
    <property type="match status" value="1"/>
</dbReference>
<feature type="transmembrane region" description="Helical" evidence="5">
    <location>
        <begin position="526"/>
        <end position="546"/>
    </location>
</feature>
<dbReference type="InterPro" id="IPR017501">
    <property type="entry name" value="Phage_infect_YhgE_C"/>
</dbReference>
<dbReference type="Gene3D" id="3.40.1710.10">
    <property type="entry name" value="abc type-2 transporter like domain"/>
    <property type="match status" value="1"/>
</dbReference>
<comment type="caution">
    <text evidence="7">The sequence shown here is derived from an EMBL/GenBank/DDBJ whole genome shotgun (WGS) entry which is preliminary data.</text>
</comment>
<keyword evidence="2 5" id="KW-0812">Transmembrane</keyword>
<evidence type="ECO:0000259" key="6">
    <source>
        <dbReference type="Pfam" id="PF12698"/>
    </source>
</evidence>
<keyword evidence="8" id="KW-1185">Reference proteome</keyword>
<feature type="transmembrane region" description="Helical" evidence="5">
    <location>
        <begin position="597"/>
        <end position="615"/>
    </location>
</feature>
<keyword evidence="4 5" id="KW-0472">Membrane</keyword>
<evidence type="ECO:0000256" key="5">
    <source>
        <dbReference type="SAM" id="Phobius"/>
    </source>
</evidence>
<accession>A0ABP6XAV8</accession>
<evidence type="ECO:0000256" key="2">
    <source>
        <dbReference type="ARBA" id="ARBA00022692"/>
    </source>
</evidence>
<comment type="subcellular location">
    <subcellularLocation>
        <location evidence="1">Membrane</location>
        <topology evidence="1">Multi-pass membrane protein</topology>
    </subcellularLocation>
</comment>
<dbReference type="Gene3D" id="1.10.287.950">
    <property type="entry name" value="Methyl-accepting chemotaxis protein"/>
    <property type="match status" value="1"/>
</dbReference>
<gene>
    <name evidence="7" type="ORF">GCM10022197_19890</name>
</gene>
<sequence>MSSLPHLSPRHLPLLGRFELHRFKGRLPKLALAFVLLVPLLYGAIYLAANWDPYGKLDRLPVAVVNLDTGTTYDKKDVHAGDDFVDSLHDEHNFDYRDVTAAEADRGLREGDYYLAITVPADFSRDLVSGQGDDPRRAGILLRRNDANGFVIGSITNQAQNAIARSVDESATASYFDAVFANLDVIRGGLSDATDGADKLHKGIASADDGSADLADGARTAASGADDLHDGARQLATGLGTAKKGSGDLVTGLDTLHTGAGRLADGADQVADGTQQLNDKAQPVLKLAARDLPDVERETKAVANDLDALAQTAAGSTGSISSDLSTIDDSLDALQKADPALADDPAFQRARQRVQDASGRADEIADDVKDGAARVHQANRLVQSAGDLAAQAAKASRDLDTLNDGAHDVASGAKTLDRGLGSAESGARTLDAGIGTAATGATQLSGGSATLASGLHDLSDGADDLHEGLGTLDSGSKTLATQLQKGTDRIPTYTADEQDRAVQVLSSPADVSMTIDNPATFYGRGLAPLFFSIALWVFGISVFLVVRPISGRALVGRASALRLGLAGWAPVGAIAVAAGWLMLGVVWLTLGLDPKHPVLAFGVVTLGAVAFSSFAHLLRTALGTVGSSLLLVTLILQLAAAGGTYPSPILPRFFAAIHPFLPMSYLIDAFRVVVSGGLASHLARDVAILAAMAVVALTLTVLTVAKRKQLSVKDLHPPLVAP</sequence>
<evidence type="ECO:0000256" key="1">
    <source>
        <dbReference type="ARBA" id="ARBA00004141"/>
    </source>
</evidence>
<keyword evidence="3 5" id="KW-1133">Transmembrane helix</keyword>
<feature type="transmembrane region" description="Helical" evidence="5">
    <location>
        <begin position="30"/>
        <end position="49"/>
    </location>
</feature>
<feature type="transmembrane region" description="Helical" evidence="5">
    <location>
        <begin position="686"/>
        <end position="705"/>
    </location>
</feature>
<feature type="transmembrane region" description="Helical" evidence="5">
    <location>
        <begin position="621"/>
        <end position="641"/>
    </location>
</feature>
<reference evidence="8" key="1">
    <citation type="journal article" date="2019" name="Int. J. Syst. Evol. Microbiol.">
        <title>The Global Catalogue of Microorganisms (GCM) 10K type strain sequencing project: providing services to taxonomists for standard genome sequencing and annotation.</title>
        <authorList>
            <consortium name="The Broad Institute Genomics Platform"/>
            <consortium name="The Broad Institute Genome Sequencing Center for Infectious Disease"/>
            <person name="Wu L."/>
            <person name="Ma J."/>
        </authorList>
    </citation>
    <scope>NUCLEOTIDE SEQUENCE [LARGE SCALE GENOMIC DNA]</scope>
    <source>
        <strain evidence="8">JCM 16540</strain>
    </source>
</reference>
<evidence type="ECO:0000313" key="7">
    <source>
        <dbReference type="EMBL" id="GAA3564279.1"/>
    </source>
</evidence>
<dbReference type="NCBIfam" id="TIGR03062">
    <property type="entry name" value="pip_yhgE_Cterm"/>
    <property type="match status" value="1"/>
</dbReference>
<dbReference type="NCBIfam" id="TIGR03057">
    <property type="entry name" value="xxxLxxG_by_4"/>
    <property type="match status" value="3"/>
</dbReference>
<protein>
    <submittedName>
        <fullName evidence="7">YhgE/Pip domain-containing protein</fullName>
    </submittedName>
</protein>
<evidence type="ECO:0000313" key="8">
    <source>
        <dbReference type="Proteomes" id="UP001500767"/>
    </source>
</evidence>
<dbReference type="Pfam" id="PF12698">
    <property type="entry name" value="ABC2_membrane_3"/>
    <property type="match status" value="2"/>
</dbReference>
<name>A0ABP6XAV8_9ACTN</name>
<feature type="domain" description="ABC-2 type transporter transmembrane" evidence="6">
    <location>
        <begin position="493"/>
        <end position="702"/>
    </location>
</feature>
<dbReference type="InterPro" id="IPR023908">
    <property type="entry name" value="xxxLxxG_rpt"/>
</dbReference>
<dbReference type="EMBL" id="BAAAYR010000002">
    <property type="protein sequence ID" value="GAA3564279.1"/>
    <property type="molecule type" value="Genomic_DNA"/>
</dbReference>
<dbReference type="InterPro" id="IPR017500">
    <property type="entry name" value="Phage_infect_YhgE_N"/>
</dbReference>
<dbReference type="InterPro" id="IPR051328">
    <property type="entry name" value="T7SS_ABC-Transporter"/>
</dbReference>
<dbReference type="NCBIfam" id="TIGR03061">
    <property type="entry name" value="pip_yhgE_Nterm"/>
    <property type="match status" value="1"/>
</dbReference>
<dbReference type="PANTHER" id="PTHR43077">
    <property type="entry name" value="TRANSPORT PERMEASE YVFS-RELATED"/>
    <property type="match status" value="1"/>
</dbReference>
<dbReference type="SUPFAM" id="SSF58104">
    <property type="entry name" value="Methyl-accepting chemotaxis protein (MCP) signaling domain"/>
    <property type="match status" value="1"/>
</dbReference>